<dbReference type="CDD" id="cd06261">
    <property type="entry name" value="TM_PBP2"/>
    <property type="match status" value="1"/>
</dbReference>
<keyword evidence="6 7" id="KW-0472">Membrane</keyword>
<dbReference type="Gene3D" id="1.10.3720.10">
    <property type="entry name" value="MetI-like"/>
    <property type="match status" value="1"/>
</dbReference>
<comment type="similarity">
    <text evidence="7">Belongs to the binding-protein-dependent transport system permease family.</text>
</comment>
<sequence length="285" mass="31498">MLKGEKSIELKTSKLALSLLKYIFLIIILLLSIGPFLWVLLSSFKSNAEIMTSSIGFPQHFKFSNYVSAFKIAPIAQFYLNSTIVAILGTLLNLIILGMAAYVLARFQFKGKKLIISVLSLSLLIPGAALLQPLYLTVKHLGLYDQLYGLMLVYAGFGLPTSLYIMYSYFLTIPKELEESAYLDGASFLKTFTRIILPLSKPGFSTAAVLQFLLCWNEFQFALTLTSGNKSRTLPLALYYFKSQFGSDYGIMFAATIIIIIPSIIVYVILQEQVVSGLAAGAVKG</sequence>
<accession>A0A6B8RVX3</accession>
<feature type="transmembrane region" description="Helical" evidence="7">
    <location>
        <begin position="147"/>
        <end position="167"/>
    </location>
</feature>
<evidence type="ECO:0000256" key="7">
    <source>
        <dbReference type="RuleBase" id="RU363032"/>
    </source>
</evidence>
<evidence type="ECO:0000259" key="8">
    <source>
        <dbReference type="PROSITE" id="PS50928"/>
    </source>
</evidence>
<proteinExistence type="inferred from homology"/>
<dbReference type="KEGG" id="ppsc:EHS13_02970"/>
<evidence type="ECO:0000256" key="3">
    <source>
        <dbReference type="ARBA" id="ARBA00022475"/>
    </source>
</evidence>
<evidence type="ECO:0000256" key="2">
    <source>
        <dbReference type="ARBA" id="ARBA00022448"/>
    </source>
</evidence>
<dbReference type="PANTHER" id="PTHR43744">
    <property type="entry name" value="ABC TRANSPORTER PERMEASE PROTEIN MG189-RELATED-RELATED"/>
    <property type="match status" value="1"/>
</dbReference>
<keyword evidence="3" id="KW-1003">Cell membrane</keyword>
<dbReference type="AlphaFoldDB" id="A0A6B8RVX3"/>
<feature type="transmembrane region" description="Helical" evidence="7">
    <location>
        <begin position="249"/>
        <end position="270"/>
    </location>
</feature>
<keyword evidence="5 7" id="KW-1133">Transmembrane helix</keyword>
<comment type="subcellular location">
    <subcellularLocation>
        <location evidence="1 7">Cell membrane</location>
        <topology evidence="1 7">Multi-pass membrane protein</topology>
    </subcellularLocation>
</comment>
<feature type="transmembrane region" description="Helical" evidence="7">
    <location>
        <begin position="114"/>
        <end position="135"/>
    </location>
</feature>
<organism evidence="9 10">
    <name type="scientific">Paenibacillus psychroresistens</name>
    <dbReference type="NCBI Taxonomy" id="1778678"/>
    <lineage>
        <taxon>Bacteria</taxon>
        <taxon>Bacillati</taxon>
        <taxon>Bacillota</taxon>
        <taxon>Bacilli</taxon>
        <taxon>Bacillales</taxon>
        <taxon>Paenibacillaceae</taxon>
        <taxon>Paenibacillus</taxon>
    </lineage>
</organism>
<dbReference type="GO" id="GO:0005886">
    <property type="term" value="C:plasma membrane"/>
    <property type="evidence" value="ECO:0007669"/>
    <property type="project" value="UniProtKB-SubCell"/>
</dbReference>
<dbReference type="GO" id="GO:0055085">
    <property type="term" value="P:transmembrane transport"/>
    <property type="evidence" value="ECO:0007669"/>
    <property type="project" value="InterPro"/>
</dbReference>
<evidence type="ECO:0000256" key="4">
    <source>
        <dbReference type="ARBA" id="ARBA00022692"/>
    </source>
</evidence>
<evidence type="ECO:0000256" key="1">
    <source>
        <dbReference type="ARBA" id="ARBA00004651"/>
    </source>
</evidence>
<keyword evidence="10" id="KW-1185">Reference proteome</keyword>
<dbReference type="PROSITE" id="PS50928">
    <property type="entry name" value="ABC_TM1"/>
    <property type="match status" value="1"/>
</dbReference>
<dbReference type="PANTHER" id="PTHR43744:SF8">
    <property type="entry name" value="SN-GLYCEROL-3-PHOSPHATE TRANSPORT SYSTEM PERMEASE PROTEIN UGPE"/>
    <property type="match status" value="1"/>
</dbReference>
<keyword evidence="4 7" id="KW-0812">Transmembrane</keyword>
<dbReference type="EMBL" id="CP034235">
    <property type="protein sequence ID" value="QGQ99934.1"/>
    <property type="molecule type" value="Genomic_DNA"/>
</dbReference>
<name>A0A6B8RVX3_9BACL</name>
<evidence type="ECO:0000256" key="5">
    <source>
        <dbReference type="ARBA" id="ARBA00022989"/>
    </source>
</evidence>
<feature type="transmembrane region" description="Helical" evidence="7">
    <location>
        <begin position="84"/>
        <end position="105"/>
    </location>
</feature>
<dbReference type="SUPFAM" id="SSF161098">
    <property type="entry name" value="MetI-like"/>
    <property type="match status" value="1"/>
</dbReference>
<reference evidence="10" key="1">
    <citation type="submission" date="2018-11" db="EMBL/GenBank/DDBJ databases">
        <title>Complete genome sequence of Paenibacillus sp. ML311-T8.</title>
        <authorList>
            <person name="Nam Y.-D."/>
            <person name="Kang J."/>
            <person name="Chung W.-H."/>
            <person name="Park Y.S."/>
        </authorList>
    </citation>
    <scope>NUCLEOTIDE SEQUENCE [LARGE SCALE GENOMIC DNA]</scope>
    <source>
        <strain evidence="10">ML311-T8</strain>
    </source>
</reference>
<evidence type="ECO:0000313" key="9">
    <source>
        <dbReference type="EMBL" id="QGQ99934.1"/>
    </source>
</evidence>
<feature type="domain" description="ABC transmembrane type-1" evidence="8">
    <location>
        <begin position="79"/>
        <end position="270"/>
    </location>
</feature>
<dbReference type="Proteomes" id="UP000426246">
    <property type="component" value="Chromosome"/>
</dbReference>
<gene>
    <name evidence="9" type="ORF">EHS13_02970</name>
</gene>
<protein>
    <submittedName>
        <fullName evidence="9">Carbohydrate ABC transporter permease</fullName>
    </submittedName>
</protein>
<dbReference type="InterPro" id="IPR035906">
    <property type="entry name" value="MetI-like_sf"/>
</dbReference>
<keyword evidence="2 7" id="KW-0813">Transport</keyword>
<dbReference type="Pfam" id="PF00528">
    <property type="entry name" value="BPD_transp_1"/>
    <property type="match status" value="1"/>
</dbReference>
<feature type="transmembrane region" description="Helical" evidence="7">
    <location>
        <begin position="20"/>
        <end position="41"/>
    </location>
</feature>
<evidence type="ECO:0000313" key="10">
    <source>
        <dbReference type="Proteomes" id="UP000426246"/>
    </source>
</evidence>
<evidence type="ECO:0000256" key="6">
    <source>
        <dbReference type="ARBA" id="ARBA00023136"/>
    </source>
</evidence>
<dbReference type="InterPro" id="IPR000515">
    <property type="entry name" value="MetI-like"/>
</dbReference>
<dbReference type="OrthoDB" id="187395at2"/>